<feature type="region of interest" description="Disordered" evidence="1">
    <location>
        <begin position="255"/>
        <end position="276"/>
    </location>
</feature>
<comment type="caution">
    <text evidence="3">The sequence shown here is derived from an EMBL/GenBank/DDBJ whole genome shotgun (WGS) entry which is preliminary data.</text>
</comment>
<proteinExistence type="predicted"/>
<sequence>MTQIADSHVPDPARSAAVLIGGHSYPHLPRLPSARTSVTELAEVLADPHIWGLDRSPSGRRCWVVPDPVRPAEIIDAVADAGDLATDTLLVYFSGHGLIDTSHELHLALRDTESGRPFTALAYRYLRDAILASGAQRTVVVLDCCYSGNVLGTMSDPDTVIADSADAGMSGACVITATAEFQRALAPEDERFTAFSGEFIRVLRHGEPGPREFLDLNSIYTLVCRGLTERGIKVVPQIRDRNAIGRLPFVPNLGRTSGPVATPGTHRTQPVSPLPRTARTARRIAARPFEFEEIRYTDPHHLVRAMGTSWNAALRLVNGPDATGFERWLRDDVRDLELPANFMQTGTSDERIARLLAHFAANLKPMFRGYPADAAGLAATCRATLSGDEDNAGRLADVTPRLVGWFAAHECQANHPACSQETGCRLLAALPADTTQAITAVADGILTWQARSTGYTSTHVYPLATTDPHRCPSPLHECLTAAALTDQPIRAPHKLTHGPVVDWREGGSSGQVTDTPDTEIIYDTQGMAIRLRARILLGALLNNTEIWEDEFRELATTRHSPWWQSLANKPRPADPLHRLVLVSFLIESAAFAAAEAAGPPDELRAGTPQWRDIQRERRAQQRRREVEHRWRETSVRLGSVRRPVWIWVALIVVLICLCSSCHDNNTPRSSPAPRPGSAPVG</sequence>
<accession>A0A8J3QW95</accession>
<dbReference type="NCBIfam" id="NF047832">
    <property type="entry name" value="caspase_w_EACC1"/>
    <property type="match status" value="1"/>
</dbReference>
<dbReference type="EMBL" id="BONZ01000050">
    <property type="protein sequence ID" value="GIH17212.1"/>
    <property type="molecule type" value="Genomic_DNA"/>
</dbReference>
<dbReference type="AlphaFoldDB" id="A0A8J3QW95"/>
<feature type="domain" description="Peptidase C14 caspase" evidence="2">
    <location>
        <begin position="15"/>
        <end position="240"/>
    </location>
</feature>
<dbReference type="GO" id="GO:0004197">
    <property type="term" value="F:cysteine-type endopeptidase activity"/>
    <property type="evidence" value="ECO:0007669"/>
    <property type="project" value="InterPro"/>
</dbReference>
<dbReference type="RefSeq" id="WP_203920772.1">
    <property type="nucleotide sequence ID" value="NZ_BONZ01000050.1"/>
</dbReference>
<evidence type="ECO:0000313" key="4">
    <source>
        <dbReference type="Proteomes" id="UP000642748"/>
    </source>
</evidence>
<dbReference type="Proteomes" id="UP000642748">
    <property type="component" value="Unassembled WGS sequence"/>
</dbReference>
<gene>
    <name evidence="3" type="ORF">Raf01_53840</name>
</gene>
<keyword evidence="4" id="KW-1185">Reference proteome</keyword>
<evidence type="ECO:0000259" key="2">
    <source>
        <dbReference type="Pfam" id="PF00656"/>
    </source>
</evidence>
<dbReference type="InterPro" id="IPR011600">
    <property type="entry name" value="Pept_C14_caspase"/>
</dbReference>
<organism evidence="3 4">
    <name type="scientific">Rugosimonospora africana</name>
    <dbReference type="NCBI Taxonomy" id="556532"/>
    <lineage>
        <taxon>Bacteria</taxon>
        <taxon>Bacillati</taxon>
        <taxon>Actinomycetota</taxon>
        <taxon>Actinomycetes</taxon>
        <taxon>Micromonosporales</taxon>
        <taxon>Micromonosporaceae</taxon>
        <taxon>Rugosimonospora</taxon>
    </lineage>
</organism>
<feature type="region of interest" description="Disordered" evidence="1">
    <location>
        <begin position="497"/>
        <end position="516"/>
    </location>
</feature>
<evidence type="ECO:0000313" key="3">
    <source>
        <dbReference type="EMBL" id="GIH17212.1"/>
    </source>
</evidence>
<protein>
    <recommendedName>
        <fullName evidence="2">Peptidase C14 caspase domain-containing protein</fullName>
    </recommendedName>
</protein>
<name>A0A8J3QW95_9ACTN</name>
<dbReference type="GO" id="GO:0006508">
    <property type="term" value="P:proteolysis"/>
    <property type="evidence" value="ECO:0007669"/>
    <property type="project" value="InterPro"/>
</dbReference>
<evidence type="ECO:0000256" key="1">
    <source>
        <dbReference type="SAM" id="MobiDB-lite"/>
    </source>
</evidence>
<dbReference type="Pfam" id="PF00656">
    <property type="entry name" value="Peptidase_C14"/>
    <property type="match status" value="1"/>
</dbReference>
<dbReference type="Gene3D" id="3.40.50.1460">
    <property type="match status" value="1"/>
</dbReference>
<reference evidence="3" key="1">
    <citation type="submission" date="2021-01" db="EMBL/GenBank/DDBJ databases">
        <title>Whole genome shotgun sequence of Rugosimonospora africana NBRC 104875.</title>
        <authorList>
            <person name="Komaki H."/>
            <person name="Tamura T."/>
        </authorList>
    </citation>
    <scope>NUCLEOTIDE SEQUENCE</scope>
    <source>
        <strain evidence="3">NBRC 104875</strain>
    </source>
</reference>